<dbReference type="Proteomes" id="UP001499863">
    <property type="component" value="Unassembled WGS sequence"/>
</dbReference>
<keyword evidence="2" id="KW-1185">Reference proteome</keyword>
<evidence type="ECO:0000313" key="2">
    <source>
        <dbReference type="Proteomes" id="UP001499863"/>
    </source>
</evidence>
<name>A0ABN1YD77_9ACTN</name>
<accession>A0ABN1YD77</accession>
<dbReference type="EMBL" id="BAAAKJ010000292">
    <property type="protein sequence ID" value="GAA1405320.1"/>
    <property type="molecule type" value="Genomic_DNA"/>
</dbReference>
<proteinExistence type="predicted"/>
<dbReference type="RefSeq" id="WP_344340428.1">
    <property type="nucleotide sequence ID" value="NZ_BAAAKJ010000292.1"/>
</dbReference>
<reference evidence="1 2" key="1">
    <citation type="journal article" date="2019" name="Int. J. Syst. Evol. Microbiol.">
        <title>The Global Catalogue of Microorganisms (GCM) 10K type strain sequencing project: providing services to taxonomists for standard genome sequencing and annotation.</title>
        <authorList>
            <consortium name="The Broad Institute Genomics Platform"/>
            <consortium name="The Broad Institute Genome Sequencing Center for Infectious Disease"/>
            <person name="Wu L."/>
            <person name="Ma J."/>
        </authorList>
    </citation>
    <scope>NUCLEOTIDE SEQUENCE [LARGE SCALE GENOMIC DNA]</scope>
    <source>
        <strain evidence="1 2">JCM 12393</strain>
    </source>
</reference>
<gene>
    <name evidence="1" type="ORF">GCM10009639_52130</name>
</gene>
<sequence length="66" mass="7129">MTDVTIRYRPLDAGEPAALLETPERVIIAIDPADPEAGLRALTALVQERFDSGAWKRNQEPPASAG</sequence>
<organism evidence="1 2">
    <name type="scientific">Kitasatospora putterlickiae</name>
    <dbReference type="NCBI Taxonomy" id="221725"/>
    <lineage>
        <taxon>Bacteria</taxon>
        <taxon>Bacillati</taxon>
        <taxon>Actinomycetota</taxon>
        <taxon>Actinomycetes</taxon>
        <taxon>Kitasatosporales</taxon>
        <taxon>Streptomycetaceae</taxon>
        <taxon>Kitasatospora</taxon>
    </lineage>
</organism>
<protein>
    <submittedName>
        <fullName evidence="1">Uncharacterized protein</fullName>
    </submittedName>
</protein>
<comment type="caution">
    <text evidence="1">The sequence shown here is derived from an EMBL/GenBank/DDBJ whole genome shotgun (WGS) entry which is preliminary data.</text>
</comment>
<evidence type="ECO:0000313" key="1">
    <source>
        <dbReference type="EMBL" id="GAA1405320.1"/>
    </source>
</evidence>